<evidence type="ECO:0000313" key="3">
    <source>
        <dbReference type="Proteomes" id="UP000291343"/>
    </source>
</evidence>
<evidence type="ECO:0000256" key="1">
    <source>
        <dbReference type="SAM" id="MobiDB-lite"/>
    </source>
</evidence>
<gene>
    <name evidence="2" type="ORF">LSTR_LSTR004933</name>
</gene>
<dbReference type="Proteomes" id="UP000291343">
    <property type="component" value="Unassembled WGS sequence"/>
</dbReference>
<feature type="region of interest" description="Disordered" evidence="1">
    <location>
        <begin position="13"/>
        <end position="33"/>
    </location>
</feature>
<reference evidence="2 3" key="1">
    <citation type="journal article" date="2017" name="Gigascience">
        <title>Genome sequence of the small brown planthopper, Laodelphax striatellus.</title>
        <authorList>
            <person name="Zhu J."/>
            <person name="Jiang F."/>
            <person name="Wang X."/>
            <person name="Yang P."/>
            <person name="Bao Y."/>
            <person name="Zhao W."/>
            <person name="Wang W."/>
            <person name="Lu H."/>
            <person name="Wang Q."/>
            <person name="Cui N."/>
            <person name="Li J."/>
            <person name="Chen X."/>
            <person name="Luo L."/>
            <person name="Yu J."/>
            <person name="Kang L."/>
            <person name="Cui F."/>
        </authorList>
    </citation>
    <scope>NUCLEOTIDE SEQUENCE [LARGE SCALE GENOMIC DNA]</scope>
    <source>
        <strain evidence="2">Lst14</strain>
    </source>
</reference>
<dbReference type="EMBL" id="QKKF02004629">
    <property type="protein sequence ID" value="RZF47224.1"/>
    <property type="molecule type" value="Genomic_DNA"/>
</dbReference>
<accession>A0A482XNQ3</accession>
<keyword evidence="3" id="KW-1185">Reference proteome</keyword>
<organism evidence="2 3">
    <name type="scientific">Laodelphax striatellus</name>
    <name type="common">Small brown planthopper</name>
    <name type="synonym">Delphax striatella</name>
    <dbReference type="NCBI Taxonomy" id="195883"/>
    <lineage>
        <taxon>Eukaryota</taxon>
        <taxon>Metazoa</taxon>
        <taxon>Ecdysozoa</taxon>
        <taxon>Arthropoda</taxon>
        <taxon>Hexapoda</taxon>
        <taxon>Insecta</taxon>
        <taxon>Pterygota</taxon>
        <taxon>Neoptera</taxon>
        <taxon>Paraneoptera</taxon>
        <taxon>Hemiptera</taxon>
        <taxon>Auchenorrhyncha</taxon>
        <taxon>Fulgoroidea</taxon>
        <taxon>Delphacidae</taxon>
        <taxon>Criomorphinae</taxon>
        <taxon>Laodelphax</taxon>
    </lineage>
</organism>
<evidence type="ECO:0000313" key="2">
    <source>
        <dbReference type="EMBL" id="RZF47224.1"/>
    </source>
</evidence>
<feature type="compositionally biased region" description="Pro residues" evidence="1">
    <location>
        <begin position="18"/>
        <end position="33"/>
    </location>
</feature>
<proteinExistence type="predicted"/>
<feature type="compositionally biased region" description="Basic and acidic residues" evidence="1">
    <location>
        <begin position="55"/>
        <end position="79"/>
    </location>
</feature>
<feature type="region of interest" description="Disordered" evidence="1">
    <location>
        <begin position="48"/>
        <end position="79"/>
    </location>
</feature>
<sequence>MTENICHHHARFQNLKTHPPPPLPAPPPAPPPPPQVMELHFLGKALSESEGECLSSKKGDLSRKWNRNSKAEKNHKIAF</sequence>
<name>A0A482XNQ3_LAOST</name>
<dbReference type="AlphaFoldDB" id="A0A482XNQ3"/>
<protein>
    <submittedName>
        <fullName evidence="2">Uncharacterized protein</fullName>
    </submittedName>
</protein>
<comment type="caution">
    <text evidence="2">The sequence shown here is derived from an EMBL/GenBank/DDBJ whole genome shotgun (WGS) entry which is preliminary data.</text>
</comment>
<dbReference type="InParanoid" id="A0A482XNQ3"/>